<dbReference type="InterPro" id="IPR032157">
    <property type="entry name" value="PAC4"/>
</dbReference>
<proteinExistence type="predicted"/>
<name>A0A182QI86_9DIPT</name>
<evidence type="ECO:0008006" key="3">
    <source>
        <dbReference type="Google" id="ProtNLM"/>
    </source>
</evidence>
<dbReference type="EnsemblMetazoa" id="AFAF010694-RA">
    <property type="protein sequence ID" value="AFAF010694-PA"/>
    <property type="gene ID" value="AFAF010694"/>
</dbReference>
<dbReference type="PANTHER" id="PTHR33559">
    <property type="entry name" value="PROTEASOME ASSEMBLY CHAPERONE 4"/>
    <property type="match status" value="1"/>
</dbReference>
<dbReference type="STRING" id="69004.A0A182QI86"/>
<dbReference type="GO" id="GO:0043248">
    <property type="term" value="P:proteasome assembly"/>
    <property type="evidence" value="ECO:0007669"/>
    <property type="project" value="InterPro"/>
</dbReference>
<dbReference type="PANTHER" id="PTHR33559:SF1">
    <property type="entry name" value="PROTEASOME ASSEMBLY CHAPERONE 4"/>
    <property type="match status" value="1"/>
</dbReference>
<keyword evidence="2" id="KW-1185">Reference proteome</keyword>
<reference evidence="2" key="1">
    <citation type="submission" date="2014-01" db="EMBL/GenBank/DDBJ databases">
        <title>The Genome Sequence of Anopheles farauti FAR1 (V2).</title>
        <authorList>
            <consortium name="The Broad Institute Genomics Platform"/>
            <person name="Neafsey D.E."/>
            <person name="Besansky N."/>
            <person name="Howell P."/>
            <person name="Walton C."/>
            <person name="Young S.K."/>
            <person name="Zeng Q."/>
            <person name="Gargeya S."/>
            <person name="Fitzgerald M."/>
            <person name="Haas B."/>
            <person name="Abouelleil A."/>
            <person name="Allen A.W."/>
            <person name="Alvarado L."/>
            <person name="Arachchi H.M."/>
            <person name="Berlin A.M."/>
            <person name="Chapman S.B."/>
            <person name="Gainer-Dewar J."/>
            <person name="Goldberg J."/>
            <person name="Griggs A."/>
            <person name="Gujja S."/>
            <person name="Hansen M."/>
            <person name="Howarth C."/>
            <person name="Imamovic A."/>
            <person name="Ireland A."/>
            <person name="Larimer J."/>
            <person name="McCowan C."/>
            <person name="Murphy C."/>
            <person name="Pearson M."/>
            <person name="Poon T.W."/>
            <person name="Priest M."/>
            <person name="Roberts A."/>
            <person name="Saif S."/>
            <person name="Shea T."/>
            <person name="Sisk P."/>
            <person name="Sykes S."/>
            <person name="Wortman J."/>
            <person name="Nusbaum C."/>
            <person name="Birren B."/>
        </authorList>
    </citation>
    <scope>NUCLEOTIDE SEQUENCE [LARGE SCALE GENOMIC DNA]</scope>
    <source>
        <strain evidence="2">FAR1</strain>
    </source>
</reference>
<dbReference type="AlphaFoldDB" id="A0A182QI86"/>
<reference evidence="1" key="2">
    <citation type="submission" date="2020-05" db="UniProtKB">
        <authorList>
            <consortium name="EnsemblMetazoa"/>
        </authorList>
    </citation>
    <scope>IDENTIFICATION</scope>
    <source>
        <strain evidence="1">FAR1</strain>
    </source>
</reference>
<accession>A0A182QI86</accession>
<evidence type="ECO:0000313" key="2">
    <source>
        <dbReference type="Proteomes" id="UP000075886"/>
    </source>
</evidence>
<organism evidence="1 2">
    <name type="scientific">Anopheles farauti</name>
    <dbReference type="NCBI Taxonomy" id="69004"/>
    <lineage>
        <taxon>Eukaryota</taxon>
        <taxon>Metazoa</taxon>
        <taxon>Ecdysozoa</taxon>
        <taxon>Arthropoda</taxon>
        <taxon>Hexapoda</taxon>
        <taxon>Insecta</taxon>
        <taxon>Pterygota</taxon>
        <taxon>Neoptera</taxon>
        <taxon>Endopterygota</taxon>
        <taxon>Diptera</taxon>
        <taxon>Nematocera</taxon>
        <taxon>Culicoidea</taxon>
        <taxon>Culicidae</taxon>
        <taxon>Anophelinae</taxon>
        <taxon>Anopheles</taxon>
    </lineage>
</organism>
<dbReference type="VEuPathDB" id="VectorBase:AFAF010694"/>
<dbReference type="Pfam" id="PF16093">
    <property type="entry name" value="PAC4"/>
    <property type="match status" value="1"/>
</dbReference>
<dbReference type="EMBL" id="AXCN02000830">
    <property type="status" value="NOT_ANNOTATED_CDS"/>
    <property type="molecule type" value="Genomic_DNA"/>
</dbReference>
<protein>
    <recommendedName>
        <fullName evidence="3">Proteasome assembly chaperone 3</fullName>
    </recommendedName>
</protein>
<sequence>MDCFKFRFQPTEQRRLTSYRNGLLPQADLPSSMAIRQPLDRRSALVQLQRVVTEGVVLVLAPCDCEWMTTQNFHSHFAQVEVCETQYNIRVLKMKDSVFIYIGQDKAESFDELAVAMPDASNASDALGTTIIGPPDGSGAQELAQRLAKKLKKQVYLSLATSVPNDRIVRPSIEKKIFDDIKNNVECF</sequence>
<dbReference type="Proteomes" id="UP000075886">
    <property type="component" value="Unassembled WGS sequence"/>
</dbReference>
<evidence type="ECO:0000313" key="1">
    <source>
        <dbReference type="EnsemblMetazoa" id="AFAF010694-PA"/>
    </source>
</evidence>